<comment type="caution">
    <text evidence="1">The sequence shown here is derived from an EMBL/GenBank/DDBJ whole genome shotgun (WGS) entry which is preliminary data.</text>
</comment>
<accession>X1U6A8</accession>
<dbReference type="AlphaFoldDB" id="X1U6A8"/>
<reference evidence="1" key="1">
    <citation type="journal article" date="2014" name="Front. Microbiol.">
        <title>High frequency of phylogenetically diverse reductive dehalogenase-homologous genes in deep subseafloor sedimentary metagenomes.</title>
        <authorList>
            <person name="Kawai M."/>
            <person name="Futagami T."/>
            <person name="Toyoda A."/>
            <person name="Takaki Y."/>
            <person name="Nishi S."/>
            <person name="Hori S."/>
            <person name="Arai W."/>
            <person name="Tsubouchi T."/>
            <person name="Morono Y."/>
            <person name="Uchiyama I."/>
            <person name="Ito T."/>
            <person name="Fujiyama A."/>
            <person name="Inagaki F."/>
            <person name="Takami H."/>
        </authorList>
    </citation>
    <scope>NUCLEOTIDE SEQUENCE</scope>
    <source>
        <strain evidence="1">Expedition CK06-06</strain>
    </source>
</reference>
<evidence type="ECO:0000313" key="1">
    <source>
        <dbReference type="EMBL" id="GAJ13009.1"/>
    </source>
</evidence>
<proteinExistence type="predicted"/>
<feature type="non-terminal residue" evidence="1">
    <location>
        <position position="50"/>
    </location>
</feature>
<name>X1U6A8_9ZZZZ</name>
<organism evidence="1">
    <name type="scientific">marine sediment metagenome</name>
    <dbReference type="NCBI Taxonomy" id="412755"/>
    <lineage>
        <taxon>unclassified sequences</taxon>
        <taxon>metagenomes</taxon>
        <taxon>ecological metagenomes</taxon>
    </lineage>
</organism>
<protein>
    <submittedName>
        <fullName evidence="1">Uncharacterized protein</fullName>
    </submittedName>
</protein>
<dbReference type="EMBL" id="BARW01028446">
    <property type="protein sequence ID" value="GAJ13009.1"/>
    <property type="molecule type" value="Genomic_DNA"/>
</dbReference>
<gene>
    <name evidence="1" type="ORF">S12H4_45923</name>
</gene>
<sequence>MAKHNANPNITHINAIEGLISQVDGHLNALDLDATNSDERRQKKILAIEE</sequence>